<accession>A0A080LS81</accession>
<dbReference type="InterPro" id="IPR027094">
    <property type="entry name" value="Mitofusin_fam"/>
</dbReference>
<keyword evidence="3" id="KW-0378">Hydrolase</keyword>
<dbReference type="InterPro" id="IPR045063">
    <property type="entry name" value="Dynamin_N"/>
</dbReference>
<keyword evidence="4" id="KW-0342">GTP-binding</keyword>
<protein>
    <submittedName>
        <fullName evidence="8">GTPase Era</fullName>
    </submittedName>
</protein>
<evidence type="ECO:0000313" key="8">
    <source>
        <dbReference type="EMBL" id="KFB71212.1"/>
    </source>
</evidence>
<feature type="domain" description="Dynamin N-terminal" evidence="7">
    <location>
        <begin position="47"/>
        <end position="206"/>
    </location>
</feature>
<dbReference type="AlphaFoldDB" id="A0A080LS81"/>
<evidence type="ECO:0000256" key="5">
    <source>
        <dbReference type="ARBA" id="ARBA00023136"/>
    </source>
</evidence>
<comment type="caution">
    <text evidence="8">The sequence shown here is derived from an EMBL/GenBank/DDBJ whole genome shotgun (WGS) entry which is preliminary data.</text>
</comment>
<dbReference type="GO" id="GO:0016020">
    <property type="term" value="C:membrane"/>
    <property type="evidence" value="ECO:0007669"/>
    <property type="project" value="UniProtKB-SubCell"/>
</dbReference>
<evidence type="ECO:0000256" key="3">
    <source>
        <dbReference type="ARBA" id="ARBA00022801"/>
    </source>
</evidence>
<evidence type="ECO:0000256" key="2">
    <source>
        <dbReference type="ARBA" id="ARBA00022741"/>
    </source>
</evidence>
<proteinExistence type="predicted"/>
<feature type="compositionally biased region" description="Basic and acidic residues" evidence="6">
    <location>
        <begin position="560"/>
        <end position="569"/>
    </location>
</feature>
<dbReference type="PANTHER" id="PTHR10465:SF0">
    <property type="entry name" value="SARCALUMENIN"/>
    <property type="match status" value="1"/>
</dbReference>
<evidence type="ECO:0000256" key="4">
    <source>
        <dbReference type="ARBA" id="ARBA00023134"/>
    </source>
</evidence>
<gene>
    <name evidence="8" type="ORF">AW09_003657</name>
</gene>
<feature type="region of interest" description="Disordered" evidence="6">
    <location>
        <begin position="560"/>
        <end position="582"/>
    </location>
</feature>
<evidence type="ECO:0000313" key="9">
    <source>
        <dbReference type="Proteomes" id="UP000020077"/>
    </source>
</evidence>
<organism evidence="8 9">
    <name type="scientific">Candidatus Accumulibacter phosphatis</name>
    <dbReference type="NCBI Taxonomy" id="327160"/>
    <lineage>
        <taxon>Bacteria</taxon>
        <taxon>Pseudomonadati</taxon>
        <taxon>Pseudomonadota</taxon>
        <taxon>Betaproteobacteria</taxon>
        <taxon>Candidatus Accumulibacter</taxon>
    </lineage>
</organism>
<name>A0A080LS81_9PROT</name>
<sequence length="582" mass="65605">MDGRLVMVRESIEKAQAAARYASSFDGSQLAVQLAGIASLLERPPLVAVVGEFNAGKSTLINRLLNLETDVLPTDVLPTTALPLRIQYGHAAGLLLNRRNGWRELRAIDELSRYQHQSHTNRDDPGLPDVAFLEIFLPNPLLHSFSLLDTPGLSDPKQDIGPTLAAIREADAVIWCSMAPHAWKNSEAEFWSRMPRDVRNAAMLIVTHCDLLNNDRDRERLRHRLENETEGAFARVVMASFLDDGALARDSLRTVRAVVQEMVVDRAHDLRAVWATRSATSAVGVERCKRDCAPRTAAVEKLARACSDMKGEWGRARGTIRNQLYHTSKEFHSLAIHAGRMLQEMIIRREFREPVEVFAGGFFTPSYKVVWRPRWMEDLDWDLIPSKNSELIHRVSRLREVAASQIKKQVDGFIDMLSTAPDSLLGGLESSASQTIALLRQHALLIDFVFASAVNRAIGSIERAGFRQVSMLHRQERKHEKTLPNDENLRDLLDECFSFADAAEICRNDGLMQLQAMTRHVARMFENWEATLEQEQAMMASVRRELDDIHAMLSLNKLAEDSLRSEKAPRSSRAASRRRPSA</sequence>
<dbReference type="InterPro" id="IPR027417">
    <property type="entry name" value="P-loop_NTPase"/>
</dbReference>
<dbReference type="PANTHER" id="PTHR10465">
    <property type="entry name" value="TRANSMEMBRANE GTPASE FZO1"/>
    <property type="match status" value="1"/>
</dbReference>
<reference evidence="8 9" key="1">
    <citation type="submission" date="2014-02" db="EMBL/GenBank/DDBJ databases">
        <title>Expanding our view of genomic diversity in Candidatus Accumulibacter clades.</title>
        <authorList>
            <person name="Skennerton C.T."/>
            <person name="Barr J.J."/>
            <person name="Slater F.R."/>
            <person name="Bond P.L."/>
            <person name="Tyson G.W."/>
        </authorList>
    </citation>
    <scope>NUCLEOTIDE SEQUENCE [LARGE SCALE GENOMIC DNA]</scope>
    <source>
        <strain evidence="9">BA-91</strain>
    </source>
</reference>
<dbReference type="GO" id="GO:0003924">
    <property type="term" value="F:GTPase activity"/>
    <property type="evidence" value="ECO:0007669"/>
    <property type="project" value="InterPro"/>
</dbReference>
<keyword evidence="5" id="KW-0472">Membrane</keyword>
<keyword evidence="2" id="KW-0547">Nucleotide-binding</keyword>
<evidence type="ECO:0000256" key="1">
    <source>
        <dbReference type="ARBA" id="ARBA00004370"/>
    </source>
</evidence>
<dbReference type="SUPFAM" id="SSF52540">
    <property type="entry name" value="P-loop containing nucleoside triphosphate hydrolases"/>
    <property type="match status" value="1"/>
</dbReference>
<comment type="subcellular location">
    <subcellularLocation>
        <location evidence="1">Membrane</location>
    </subcellularLocation>
</comment>
<dbReference type="EMBL" id="JDVG02000578">
    <property type="protein sequence ID" value="KFB71212.1"/>
    <property type="molecule type" value="Genomic_DNA"/>
</dbReference>
<evidence type="ECO:0000259" key="7">
    <source>
        <dbReference type="Pfam" id="PF00350"/>
    </source>
</evidence>
<dbReference type="Proteomes" id="UP000020077">
    <property type="component" value="Unassembled WGS sequence"/>
</dbReference>
<evidence type="ECO:0000256" key="6">
    <source>
        <dbReference type="SAM" id="MobiDB-lite"/>
    </source>
</evidence>
<dbReference type="Gene3D" id="3.40.50.300">
    <property type="entry name" value="P-loop containing nucleotide triphosphate hydrolases"/>
    <property type="match status" value="1"/>
</dbReference>
<dbReference type="Pfam" id="PF00350">
    <property type="entry name" value="Dynamin_N"/>
    <property type="match status" value="1"/>
</dbReference>
<dbReference type="GO" id="GO:0005525">
    <property type="term" value="F:GTP binding"/>
    <property type="evidence" value="ECO:0007669"/>
    <property type="project" value="UniProtKB-KW"/>
</dbReference>